<reference evidence="2" key="1">
    <citation type="submission" date="2022-07" db="EMBL/GenBank/DDBJ databases">
        <title>Phylogenomic reconstructions and comparative analyses of Kickxellomycotina fungi.</title>
        <authorList>
            <person name="Reynolds N.K."/>
            <person name="Stajich J.E."/>
            <person name="Barry K."/>
            <person name="Grigoriev I.V."/>
            <person name="Crous P."/>
            <person name="Smith M.E."/>
        </authorList>
    </citation>
    <scope>NUCLEOTIDE SEQUENCE</scope>
    <source>
        <strain evidence="2">NRRL 1565</strain>
    </source>
</reference>
<dbReference type="PROSITE" id="PS50126">
    <property type="entry name" value="S1"/>
    <property type="match status" value="1"/>
</dbReference>
<evidence type="ECO:0000313" key="3">
    <source>
        <dbReference type="Proteomes" id="UP001140094"/>
    </source>
</evidence>
<dbReference type="SMART" id="SM00316">
    <property type="entry name" value="S1"/>
    <property type="match status" value="1"/>
</dbReference>
<dbReference type="GO" id="GO:0032040">
    <property type="term" value="C:small-subunit processome"/>
    <property type="evidence" value="ECO:0007669"/>
    <property type="project" value="TreeGrafter"/>
</dbReference>
<name>A0A9W8HN39_9FUNG</name>
<comment type="caution">
    <text evidence="2">The sequence shown here is derived from an EMBL/GenBank/DDBJ whole genome shotgun (WGS) entry which is preliminary data.</text>
</comment>
<dbReference type="InterPro" id="IPR003029">
    <property type="entry name" value="S1_domain"/>
</dbReference>
<dbReference type="InterPro" id="IPR045209">
    <property type="entry name" value="Rrp5"/>
</dbReference>
<dbReference type="InterPro" id="IPR012340">
    <property type="entry name" value="NA-bd_OB-fold"/>
</dbReference>
<gene>
    <name evidence="2" type="primary">RRP5_3</name>
    <name evidence="2" type="ORF">H4R20_007236</name>
</gene>
<dbReference type="PANTHER" id="PTHR23270">
    <property type="entry name" value="PROGRAMMED CELL DEATH PROTEIN 11 PRE-RRNA PROCESSING PROTEIN RRP5"/>
    <property type="match status" value="1"/>
</dbReference>
<evidence type="ECO:0000313" key="2">
    <source>
        <dbReference type="EMBL" id="KAJ2789131.1"/>
    </source>
</evidence>
<feature type="non-terminal residue" evidence="2">
    <location>
        <position position="310"/>
    </location>
</feature>
<dbReference type="EMBL" id="JANBUO010003891">
    <property type="protein sequence ID" value="KAJ2789131.1"/>
    <property type="molecule type" value="Genomic_DNA"/>
</dbReference>
<dbReference type="InterPro" id="IPR057302">
    <property type="entry name" value="Rrp5_S1"/>
</dbReference>
<dbReference type="Proteomes" id="UP001140094">
    <property type="component" value="Unassembled WGS sequence"/>
</dbReference>
<protein>
    <submittedName>
        <fullName evidence="2">rRNA biogenesis protein rrp5</fullName>
    </submittedName>
</protein>
<dbReference type="Gene3D" id="2.40.50.140">
    <property type="entry name" value="Nucleic acid-binding proteins"/>
    <property type="match status" value="1"/>
</dbReference>
<dbReference type="FunFam" id="2.40.50.140:FF:000103">
    <property type="entry name" value="protein RRP5 homolog"/>
    <property type="match status" value="1"/>
</dbReference>
<dbReference type="SUPFAM" id="SSF50249">
    <property type="entry name" value="Nucleic acid-binding proteins"/>
    <property type="match status" value="1"/>
</dbReference>
<evidence type="ECO:0000259" key="1">
    <source>
        <dbReference type="PROSITE" id="PS50126"/>
    </source>
</evidence>
<keyword evidence="3" id="KW-1185">Reference proteome</keyword>
<sequence>MLAARDKTEIGEKYPLGSTIQVRVIYVSLTAAAKVITVSVLPHVLALSPRPGITGYETPAAARLALNSKMPRDSMDSDSDDAMPDKHLWPIPYGTALDDCTVVGTVGSIGLALRLSTSDTVTAFALASQLVNEDQPKPTLHKHSGQFHIGTRHRARVIGYDAIDAIVRVSLRPSVVDEQLFTIGDARPGAVVSGTVVKFKENGVEVALSPTLNGFVHKQDLSDIALKHPELHFATGKKISCRVLRVMPEQHSILLTTRKSLVQSKLPVVTGYTEAEGAVAGVMTHAVVDRVLKGGDGVVVWFYQGVSALV</sequence>
<organism evidence="2 3">
    <name type="scientific">Coemansia guatemalensis</name>
    <dbReference type="NCBI Taxonomy" id="2761395"/>
    <lineage>
        <taxon>Eukaryota</taxon>
        <taxon>Fungi</taxon>
        <taxon>Fungi incertae sedis</taxon>
        <taxon>Zoopagomycota</taxon>
        <taxon>Kickxellomycotina</taxon>
        <taxon>Kickxellomycetes</taxon>
        <taxon>Kickxellales</taxon>
        <taxon>Kickxellaceae</taxon>
        <taxon>Coemansia</taxon>
    </lineage>
</organism>
<dbReference type="GO" id="GO:0006364">
    <property type="term" value="P:rRNA processing"/>
    <property type="evidence" value="ECO:0007669"/>
    <property type="project" value="InterPro"/>
</dbReference>
<dbReference type="OrthoDB" id="5574255at2759"/>
<dbReference type="PANTHER" id="PTHR23270:SF10">
    <property type="entry name" value="PROTEIN RRP5 HOMOLOG"/>
    <property type="match status" value="1"/>
</dbReference>
<accession>A0A9W8HN39</accession>
<dbReference type="Pfam" id="PF23459">
    <property type="entry name" value="S1_RRP5"/>
    <property type="match status" value="1"/>
</dbReference>
<dbReference type="GO" id="GO:0003723">
    <property type="term" value="F:RNA binding"/>
    <property type="evidence" value="ECO:0007669"/>
    <property type="project" value="TreeGrafter"/>
</dbReference>
<dbReference type="AlphaFoldDB" id="A0A9W8HN39"/>
<feature type="domain" description="S1 motif" evidence="1">
    <location>
        <begin position="189"/>
        <end position="258"/>
    </location>
</feature>
<proteinExistence type="predicted"/>